<name>A0A429Y875_9BACI</name>
<evidence type="ECO:0000313" key="2">
    <source>
        <dbReference type="Proteomes" id="UP000287156"/>
    </source>
</evidence>
<dbReference type="InterPro" id="IPR007325">
    <property type="entry name" value="KFase/CYL"/>
</dbReference>
<organism evidence="1 2">
    <name type="scientific">Siminovitchia acidinfaciens</name>
    <dbReference type="NCBI Taxonomy" id="2321395"/>
    <lineage>
        <taxon>Bacteria</taxon>
        <taxon>Bacillati</taxon>
        <taxon>Bacillota</taxon>
        <taxon>Bacilli</taxon>
        <taxon>Bacillales</taxon>
        <taxon>Bacillaceae</taxon>
        <taxon>Siminovitchia</taxon>
    </lineage>
</organism>
<dbReference type="PANTHER" id="PTHR31118:SF12">
    <property type="entry name" value="CYCLASE-LIKE PROTEIN 2"/>
    <property type="match status" value="1"/>
</dbReference>
<comment type="caution">
    <text evidence="1">The sequence shown here is derived from an EMBL/GenBank/DDBJ whole genome shotgun (WGS) entry which is preliminary data.</text>
</comment>
<dbReference type="Pfam" id="PF04199">
    <property type="entry name" value="Cyclase"/>
    <property type="match status" value="1"/>
</dbReference>
<protein>
    <submittedName>
        <fullName evidence="1">Cyclase family protein</fullName>
    </submittedName>
</protein>
<dbReference type="AlphaFoldDB" id="A0A429Y875"/>
<dbReference type="OrthoDB" id="9796085at2"/>
<dbReference type="SUPFAM" id="SSF102198">
    <property type="entry name" value="Putative cyclase"/>
    <property type="match status" value="1"/>
</dbReference>
<reference evidence="1" key="1">
    <citation type="submission" date="2018-12" db="EMBL/GenBank/DDBJ databases">
        <authorList>
            <person name="Sun L."/>
            <person name="Chen Z."/>
        </authorList>
    </citation>
    <scope>NUCLEOTIDE SEQUENCE [LARGE SCALE GENOMIC DNA]</scope>
    <source>
        <strain evidence="1">3-2-2</strain>
    </source>
</reference>
<dbReference type="GO" id="GO:0019441">
    <property type="term" value="P:L-tryptophan catabolic process to kynurenine"/>
    <property type="evidence" value="ECO:0007669"/>
    <property type="project" value="InterPro"/>
</dbReference>
<sequence length="215" mass="23860">MEFKRIVDLTLPLDNNIPIFPGDPEPNVRPATTIEKHGYNTSHLDIGSHTGTHVDAPFHFRKEGKTIDRLPLESFIGEGVLIPATNKKSGEAITVEDAAPYFDKLGPGKVVLFHTGWTKYLEEEEYFNHPYVDIEVIVKMLELGVRTFFIDALNIDPPNGEQFPAHEAITVVNGIIGENFTNFDQITFNKPLIIALPLKVANGDGSPVRAVAMEI</sequence>
<gene>
    <name evidence="1" type="ORF">D4T97_003830</name>
</gene>
<evidence type="ECO:0000313" key="1">
    <source>
        <dbReference type="EMBL" id="RST77612.1"/>
    </source>
</evidence>
<dbReference type="EMBL" id="QYTV02000001">
    <property type="protein sequence ID" value="RST77612.1"/>
    <property type="molecule type" value="Genomic_DNA"/>
</dbReference>
<proteinExistence type="predicted"/>
<dbReference type="PANTHER" id="PTHR31118">
    <property type="entry name" value="CYCLASE-LIKE PROTEIN 2"/>
    <property type="match status" value="1"/>
</dbReference>
<keyword evidence="2" id="KW-1185">Reference proteome</keyword>
<accession>A0A429Y875</accession>
<dbReference type="Proteomes" id="UP000287156">
    <property type="component" value="Unassembled WGS sequence"/>
</dbReference>
<dbReference type="GO" id="GO:0004061">
    <property type="term" value="F:arylformamidase activity"/>
    <property type="evidence" value="ECO:0007669"/>
    <property type="project" value="InterPro"/>
</dbReference>
<dbReference type="InterPro" id="IPR037175">
    <property type="entry name" value="KFase_sf"/>
</dbReference>
<dbReference type="Gene3D" id="3.50.30.50">
    <property type="entry name" value="Putative cyclase"/>
    <property type="match status" value="1"/>
</dbReference>
<dbReference type="RefSeq" id="WP_126047780.1">
    <property type="nucleotide sequence ID" value="NZ_QYTV02000001.1"/>
</dbReference>